<dbReference type="InterPro" id="IPR005517">
    <property type="entry name" value="Transl_elong_EFG/EF2_IV"/>
</dbReference>
<dbReference type="InterPro" id="IPR020568">
    <property type="entry name" value="Ribosomal_Su5_D2-typ_SF"/>
</dbReference>
<evidence type="ECO:0000256" key="7">
    <source>
        <dbReference type="ARBA" id="ARBA00023134"/>
    </source>
</evidence>
<dbReference type="PROSITE" id="PS51722">
    <property type="entry name" value="G_TR_2"/>
    <property type="match status" value="1"/>
</dbReference>
<dbReference type="InterPro" id="IPR031157">
    <property type="entry name" value="G_TR_CS"/>
</dbReference>
<dbReference type="GO" id="GO:0005525">
    <property type="term" value="F:GTP binding"/>
    <property type="evidence" value="ECO:0007669"/>
    <property type="project" value="UniProtKB-KW"/>
</dbReference>
<dbReference type="InterPro" id="IPR000795">
    <property type="entry name" value="T_Tr_GTP-bd_dom"/>
</dbReference>
<dbReference type="FunFam" id="3.30.230.10:FF:000003">
    <property type="entry name" value="Elongation factor G"/>
    <property type="match status" value="1"/>
</dbReference>
<dbReference type="Proteomes" id="UP000539599">
    <property type="component" value="Unassembled WGS sequence"/>
</dbReference>
<evidence type="ECO:0000259" key="10">
    <source>
        <dbReference type="PROSITE" id="PS51722"/>
    </source>
</evidence>
<protein>
    <recommendedName>
        <fullName evidence="9">Protein iconoclast</fullName>
    </recommendedName>
</protein>
<evidence type="ECO:0000313" key="12">
    <source>
        <dbReference type="Proteomes" id="UP000539599"/>
    </source>
</evidence>
<comment type="catalytic activity">
    <reaction evidence="8">
        <text>GTP + H2O = GDP + phosphate + H(+)</text>
        <dbReference type="Rhea" id="RHEA:19669"/>
        <dbReference type="ChEBI" id="CHEBI:15377"/>
        <dbReference type="ChEBI" id="CHEBI:15378"/>
        <dbReference type="ChEBI" id="CHEBI:37565"/>
        <dbReference type="ChEBI" id="CHEBI:43474"/>
        <dbReference type="ChEBI" id="CHEBI:58189"/>
    </reaction>
    <physiologicalReaction direction="left-to-right" evidence="8">
        <dbReference type="Rhea" id="RHEA:19670"/>
    </physiologicalReaction>
</comment>
<dbReference type="InterPro" id="IPR047872">
    <property type="entry name" value="EFG_IV"/>
</dbReference>
<dbReference type="SUPFAM" id="SSF50447">
    <property type="entry name" value="Translation proteins"/>
    <property type="match status" value="1"/>
</dbReference>
<dbReference type="InterPro" id="IPR009000">
    <property type="entry name" value="Transl_B-barrel_sf"/>
</dbReference>
<dbReference type="Gene3D" id="3.30.230.10">
    <property type="match status" value="1"/>
</dbReference>
<evidence type="ECO:0000256" key="3">
    <source>
        <dbReference type="ARBA" id="ARBA00022741"/>
    </source>
</evidence>
<dbReference type="PRINTS" id="PR00315">
    <property type="entry name" value="ELONGATNFCT"/>
</dbReference>
<sequence>QFLLNSCRRCSSGVLPNERIRNIGISAHIDSGKTTLTERILFYTGRIAQMHEVKGKDGVGAVMDSMELERQRGITIQSAATYTMWKDTNINIIDTPGHVDFTIEVERSLRVLDGAILVLCAVGGVQCQTITVNRQMKRYGVPFLTFINKLDRLGSSPARAVQQLRSKLKHNAAFVQIPIGLEGNFKGVIDLIEEKAIYFDGALGQTLRYDEIPAEFRAEAAERRRELIECVANLDDQLGELFLEEKIPTAAELKLAIRRATLKKSFTPVLVGSALKNKGVQPLLDAVLEYLPNPSEVENYAILNQGDSEDKTKFLLNAARDNSQPFIGLAFKLEAGRFGQLTYIRVYQGMLKKSDYIYNTRTGKRVRVQRLVRMHSDNMEDVNEVYAGDICALFGIDCASGDTFTDKTSTDISMESIHIPDPVVSVAMKPSNKNDFDKFSKGLSRFTREDPTFRTHFDDESKETIVSGMGELHLEIYAQRMEREYGCSCTMGKPKVAFRESIATPVPFEYTHKKQTGGAGQYGKVIGVLEPLDPEDYTKLEFEDRTVGTNIPKQFVPAIEKGFREACEKGLVSGHRVSGVRFVLDDGAHHMVDSNEISFIRAGEGALKQAMENATVRILEPIMAVEVMAPTEFQGAVIAGINRRHGVITGQDGIEGYFTLYAEVPLNDMFGYATELRSSTEGKGEYTMEYCKYQPCSPSTQEEIINKYLEATGRLPAKKGKAKS</sequence>
<dbReference type="FunFam" id="3.40.50.300:FF:000539">
    <property type="entry name" value="Elongation factor G, mitochondrial"/>
    <property type="match status" value="1"/>
</dbReference>
<keyword evidence="12" id="KW-1185">Reference proteome</keyword>
<dbReference type="NCBIfam" id="TIGR00231">
    <property type="entry name" value="small_GTP"/>
    <property type="match status" value="1"/>
</dbReference>
<dbReference type="Gene3D" id="3.30.70.870">
    <property type="entry name" value="Elongation Factor G (Translational Gtpase), domain 3"/>
    <property type="match status" value="1"/>
</dbReference>
<evidence type="ECO:0000256" key="6">
    <source>
        <dbReference type="ARBA" id="ARBA00023128"/>
    </source>
</evidence>
<dbReference type="GO" id="GO:0005739">
    <property type="term" value="C:mitochondrion"/>
    <property type="evidence" value="ECO:0007669"/>
    <property type="project" value="UniProtKB-SubCell"/>
</dbReference>
<dbReference type="CDD" id="cd16262">
    <property type="entry name" value="EFG_III"/>
    <property type="match status" value="1"/>
</dbReference>
<dbReference type="GO" id="GO:0003746">
    <property type="term" value="F:translation elongation factor activity"/>
    <property type="evidence" value="ECO:0007669"/>
    <property type="project" value="UniProtKB-KW"/>
</dbReference>
<dbReference type="GO" id="GO:0003924">
    <property type="term" value="F:GTPase activity"/>
    <property type="evidence" value="ECO:0007669"/>
    <property type="project" value="InterPro"/>
</dbReference>
<evidence type="ECO:0000256" key="9">
    <source>
        <dbReference type="ARBA" id="ARBA00083327"/>
    </source>
</evidence>
<organism evidence="11 12">
    <name type="scientific">Sagittarius serpentarius</name>
    <name type="common">Secretary bird</name>
    <dbReference type="NCBI Taxonomy" id="56258"/>
    <lineage>
        <taxon>Eukaryota</taxon>
        <taxon>Metazoa</taxon>
        <taxon>Chordata</taxon>
        <taxon>Craniata</taxon>
        <taxon>Vertebrata</taxon>
        <taxon>Euteleostomi</taxon>
        <taxon>Archelosauria</taxon>
        <taxon>Archosauria</taxon>
        <taxon>Dinosauria</taxon>
        <taxon>Saurischia</taxon>
        <taxon>Theropoda</taxon>
        <taxon>Coelurosauria</taxon>
        <taxon>Aves</taxon>
        <taxon>Neognathae</taxon>
        <taxon>Neoaves</taxon>
        <taxon>Telluraves</taxon>
        <taxon>Accipitrimorphae</taxon>
        <taxon>Accipitriformes</taxon>
        <taxon>Sagittariidae</taxon>
        <taxon>Sagittarius</taxon>
    </lineage>
</organism>
<keyword evidence="6" id="KW-0496">Mitochondrion</keyword>
<dbReference type="SMART" id="SM00838">
    <property type="entry name" value="EFG_C"/>
    <property type="match status" value="1"/>
</dbReference>
<dbReference type="Pfam" id="PF00679">
    <property type="entry name" value="EFG_C"/>
    <property type="match status" value="1"/>
</dbReference>
<feature type="non-terminal residue" evidence="11">
    <location>
        <position position="724"/>
    </location>
</feature>
<dbReference type="AlphaFoldDB" id="A0A7L2HEZ2"/>
<dbReference type="InterPro" id="IPR004540">
    <property type="entry name" value="Transl_elong_EFG/EF2"/>
</dbReference>
<dbReference type="CDD" id="cd01886">
    <property type="entry name" value="EF-G"/>
    <property type="match status" value="1"/>
</dbReference>
<dbReference type="InterPro" id="IPR027417">
    <property type="entry name" value="P-loop_NTPase"/>
</dbReference>
<dbReference type="InterPro" id="IPR000640">
    <property type="entry name" value="EFG_V-like"/>
</dbReference>
<feature type="non-terminal residue" evidence="11">
    <location>
        <position position="1"/>
    </location>
</feature>
<dbReference type="HAMAP" id="MF_00054_B">
    <property type="entry name" value="EF_G_EF_2_B"/>
    <property type="match status" value="1"/>
</dbReference>
<comment type="caution">
    <text evidence="11">The sequence shown here is derived from an EMBL/GenBank/DDBJ whole genome shotgun (WGS) entry which is preliminary data.</text>
</comment>
<dbReference type="Gene3D" id="3.40.50.300">
    <property type="entry name" value="P-loop containing nucleotide triphosphate hydrolases"/>
    <property type="match status" value="1"/>
</dbReference>
<dbReference type="Gene3D" id="3.30.70.240">
    <property type="match status" value="1"/>
</dbReference>
<dbReference type="GO" id="GO:0070125">
    <property type="term" value="P:mitochondrial translational elongation"/>
    <property type="evidence" value="ECO:0007669"/>
    <property type="project" value="TreeGrafter"/>
</dbReference>
<accession>A0A7L2HEZ2</accession>
<dbReference type="SUPFAM" id="SSF54211">
    <property type="entry name" value="Ribosomal protein S5 domain 2-like"/>
    <property type="match status" value="1"/>
</dbReference>
<name>A0A7L2HEZ2_SAGSE</name>
<gene>
    <name evidence="11" type="primary">Gfm1</name>
    <name evidence="11" type="ORF">SAGSER_R07269</name>
</gene>
<evidence type="ECO:0000256" key="5">
    <source>
        <dbReference type="ARBA" id="ARBA00022917"/>
    </source>
</evidence>
<keyword evidence="4" id="KW-0251">Elongation factor</keyword>
<evidence type="ECO:0000256" key="4">
    <source>
        <dbReference type="ARBA" id="ARBA00022768"/>
    </source>
</evidence>
<dbReference type="InterPro" id="IPR014721">
    <property type="entry name" value="Ribsml_uS5_D2-typ_fold_subgr"/>
</dbReference>
<evidence type="ECO:0000256" key="1">
    <source>
        <dbReference type="ARBA" id="ARBA00004173"/>
    </source>
</evidence>
<keyword evidence="7" id="KW-0342">GTP-binding</keyword>
<keyword evidence="3" id="KW-0547">Nucleotide-binding</keyword>
<dbReference type="CDD" id="cd04091">
    <property type="entry name" value="mtEFG1_II_like"/>
    <property type="match status" value="1"/>
</dbReference>
<feature type="domain" description="Tr-type G" evidence="10">
    <location>
        <begin position="18"/>
        <end position="295"/>
    </location>
</feature>
<dbReference type="PANTHER" id="PTHR43636:SF2">
    <property type="entry name" value="ELONGATION FACTOR G, MITOCHONDRIAL"/>
    <property type="match status" value="1"/>
</dbReference>
<evidence type="ECO:0000313" key="11">
    <source>
        <dbReference type="EMBL" id="NXQ95792.1"/>
    </source>
</evidence>
<keyword evidence="5" id="KW-0648">Protein biosynthesis</keyword>
<dbReference type="CDD" id="cd04097">
    <property type="entry name" value="mtEFG1_C"/>
    <property type="match status" value="1"/>
</dbReference>
<dbReference type="FunFam" id="3.30.70.870:FF:000001">
    <property type="entry name" value="Elongation factor G"/>
    <property type="match status" value="1"/>
</dbReference>
<dbReference type="NCBIfam" id="TIGR00484">
    <property type="entry name" value="EF-G"/>
    <property type="match status" value="1"/>
</dbReference>
<comment type="similarity">
    <text evidence="2">Belongs to the TRAFAC class translation factor GTPase superfamily. Classic translation factor GTPase family. EF-G/EF-2 subfamily.</text>
</comment>
<proteinExistence type="inferred from homology"/>
<reference evidence="11 12" key="1">
    <citation type="submission" date="2019-09" db="EMBL/GenBank/DDBJ databases">
        <title>Bird 10,000 Genomes (B10K) Project - Family phase.</title>
        <authorList>
            <person name="Zhang G."/>
        </authorList>
    </citation>
    <scope>NUCLEOTIDE SEQUENCE [LARGE SCALE GENOMIC DNA]</scope>
    <source>
        <strain evidence="11">B10K-DU-011-38</strain>
        <tissue evidence="11">Muscle</tissue>
    </source>
</reference>
<dbReference type="Pfam" id="PF03764">
    <property type="entry name" value="EFG_IV"/>
    <property type="match status" value="1"/>
</dbReference>
<dbReference type="InterPro" id="IPR041095">
    <property type="entry name" value="EFG_II"/>
</dbReference>
<comment type="subcellular location">
    <subcellularLocation>
        <location evidence="1">Mitochondrion</location>
    </subcellularLocation>
</comment>
<dbReference type="Pfam" id="PF14492">
    <property type="entry name" value="EFG_III"/>
    <property type="match status" value="1"/>
</dbReference>
<dbReference type="Pfam" id="PF00009">
    <property type="entry name" value="GTP_EFTU"/>
    <property type="match status" value="1"/>
</dbReference>
<dbReference type="InterPro" id="IPR004161">
    <property type="entry name" value="EFTu-like_2"/>
</dbReference>
<dbReference type="FunFam" id="2.40.30.10:FF:000022">
    <property type="entry name" value="Elongation factor G, mitochondrial"/>
    <property type="match status" value="1"/>
</dbReference>
<dbReference type="NCBIfam" id="NF009381">
    <property type="entry name" value="PRK12740.1-5"/>
    <property type="match status" value="1"/>
</dbReference>
<dbReference type="Pfam" id="PF03144">
    <property type="entry name" value="GTP_EFTU_D2"/>
    <property type="match status" value="1"/>
</dbReference>
<dbReference type="SUPFAM" id="SSF54980">
    <property type="entry name" value="EF-G C-terminal domain-like"/>
    <property type="match status" value="2"/>
</dbReference>
<dbReference type="FunFam" id="3.30.70.240:FF:000001">
    <property type="entry name" value="Elongation factor G"/>
    <property type="match status" value="1"/>
</dbReference>
<dbReference type="SUPFAM" id="SSF52540">
    <property type="entry name" value="P-loop containing nucleoside triphosphate hydrolases"/>
    <property type="match status" value="1"/>
</dbReference>
<dbReference type="InterPro" id="IPR035649">
    <property type="entry name" value="EFG_V"/>
</dbReference>
<dbReference type="InterPro" id="IPR035647">
    <property type="entry name" value="EFG_III/V"/>
</dbReference>
<evidence type="ECO:0000256" key="8">
    <source>
        <dbReference type="ARBA" id="ARBA00049117"/>
    </source>
</evidence>
<dbReference type="CDD" id="cd01434">
    <property type="entry name" value="EFG_mtEFG1_IV"/>
    <property type="match status" value="1"/>
</dbReference>
<dbReference type="InterPro" id="IPR005225">
    <property type="entry name" value="Small_GTP-bd"/>
</dbReference>
<evidence type="ECO:0000256" key="2">
    <source>
        <dbReference type="ARBA" id="ARBA00005870"/>
    </source>
</evidence>
<dbReference type="PANTHER" id="PTHR43636">
    <property type="entry name" value="ELONGATION FACTOR G, MITOCHONDRIAL"/>
    <property type="match status" value="1"/>
</dbReference>
<dbReference type="EMBL" id="VWYJ01008381">
    <property type="protein sequence ID" value="NXQ95792.1"/>
    <property type="molecule type" value="Genomic_DNA"/>
</dbReference>
<dbReference type="Gene3D" id="2.40.30.10">
    <property type="entry name" value="Translation factors"/>
    <property type="match status" value="1"/>
</dbReference>
<dbReference type="SMART" id="SM00889">
    <property type="entry name" value="EFG_IV"/>
    <property type="match status" value="1"/>
</dbReference>
<dbReference type="PROSITE" id="PS00301">
    <property type="entry name" value="G_TR_1"/>
    <property type="match status" value="1"/>
</dbReference>
<dbReference type="InterPro" id="IPR009022">
    <property type="entry name" value="EFG_III"/>
</dbReference>